<evidence type="ECO:0000259" key="8">
    <source>
        <dbReference type="SMART" id="SM01131"/>
    </source>
</evidence>
<dbReference type="GO" id="GO:0005737">
    <property type="term" value="C:cytoplasm"/>
    <property type="evidence" value="ECO:0007669"/>
    <property type="project" value="InterPro"/>
</dbReference>
<proteinExistence type="predicted"/>
<dbReference type="SMART" id="SM01131">
    <property type="entry name" value="DHHA2"/>
    <property type="match status" value="1"/>
</dbReference>
<keyword evidence="3" id="KW-0479">Metal-binding</keyword>
<dbReference type="AlphaFoldDB" id="A0A6U8QYB6"/>
<dbReference type="GO" id="GO:0046872">
    <property type="term" value="F:metal ion binding"/>
    <property type="evidence" value="ECO:0007669"/>
    <property type="project" value="UniProtKB-KW"/>
</dbReference>
<dbReference type="PANTHER" id="PTHR12112">
    <property type="entry name" value="BNIP - RELATED"/>
    <property type="match status" value="1"/>
</dbReference>
<evidence type="ECO:0000256" key="4">
    <source>
        <dbReference type="ARBA" id="ARBA00022801"/>
    </source>
</evidence>
<dbReference type="PANTHER" id="PTHR12112:SF22">
    <property type="entry name" value="MANGANESE-DEPENDENT INORGANIC PYROPHOSPHATASE-RELATED"/>
    <property type="match status" value="1"/>
</dbReference>
<dbReference type="InterPro" id="IPR038763">
    <property type="entry name" value="DHH_sf"/>
</dbReference>
<evidence type="ECO:0000256" key="1">
    <source>
        <dbReference type="ARBA" id="ARBA00001936"/>
    </source>
</evidence>
<evidence type="ECO:0000256" key="7">
    <source>
        <dbReference type="ARBA" id="ARBA00047820"/>
    </source>
</evidence>
<protein>
    <recommendedName>
        <fullName evidence="2">inorganic diphosphatase</fullName>
        <ecNumber evidence="2">3.6.1.1</ecNumber>
    </recommendedName>
    <alternativeName>
        <fullName evidence="6">Pyrophosphate phospho-hydrolase</fullName>
    </alternativeName>
</protein>
<keyword evidence="5" id="KW-0464">Manganese</keyword>
<evidence type="ECO:0000313" key="9">
    <source>
        <dbReference type="EMBL" id="CAE0520984.1"/>
    </source>
</evidence>
<dbReference type="Gene3D" id="3.90.1640.10">
    <property type="entry name" value="inorganic pyrophosphatase (n-terminal core)"/>
    <property type="match status" value="1"/>
</dbReference>
<sequence>MTSPHKSKPTYAAREETALEAAVNREWNAAQRLLSVLATAESVETHVPELHGAIFCGHLVADLDSVAGAIGAAALYGGVPARASEVNSETEFALATWGIDLSRIRPVEQLLEEQGDSARVCLVDFQQTTQLHPAIQPSKIVGVIDHHALQSSTIVTQRPIFVDIRPWGSMSTIIAHSFVVLQRPMPREVGGLLLQAILSDTLNLRSPTTTDWDRKVVSLLVQYTGVADVNLLAAQQFKAKSRSLAGMSAYALCEGDLKQFKLGSAEAPVHVAFAVVETTDAAGMLARVPELVPECVAVKTELSSKGKPVDAFFLAVVDIVELETHVVVAGERERSLATAAGFNAQPLSSETLKLAGKESARSLYRLAAGQVSRKADFVPPLTDAVAQGWSPKLLQPNRSEFDLAALAEQSEVSVQFTPAGETFVRSHSADKRKLDDFIGGETNQGH</sequence>
<dbReference type="EMBL" id="HBIR01000746">
    <property type="protein sequence ID" value="CAE0520984.1"/>
    <property type="molecule type" value="Transcribed_RNA"/>
</dbReference>
<evidence type="ECO:0000256" key="2">
    <source>
        <dbReference type="ARBA" id="ARBA00012146"/>
    </source>
</evidence>
<dbReference type="Gene3D" id="3.10.310.20">
    <property type="entry name" value="DHHA2 domain"/>
    <property type="match status" value="1"/>
</dbReference>
<dbReference type="EC" id="3.6.1.1" evidence="2"/>
<evidence type="ECO:0000256" key="3">
    <source>
        <dbReference type="ARBA" id="ARBA00022723"/>
    </source>
</evidence>
<keyword evidence="4" id="KW-0378">Hydrolase</keyword>
<dbReference type="Pfam" id="PF02833">
    <property type="entry name" value="DHHA2"/>
    <property type="match status" value="1"/>
</dbReference>
<dbReference type="SUPFAM" id="SSF64182">
    <property type="entry name" value="DHH phosphoesterases"/>
    <property type="match status" value="1"/>
</dbReference>
<evidence type="ECO:0000256" key="5">
    <source>
        <dbReference type="ARBA" id="ARBA00023211"/>
    </source>
</evidence>
<comment type="catalytic activity">
    <reaction evidence="7">
        <text>diphosphate + H2O = 2 phosphate + H(+)</text>
        <dbReference type="Rhea" id="RHEA:24576"/>
        <dbReference type="ChEBI" id="CHEBI:15377"/>
        <dbReference type="ChEBI" id="CHEBI:15378"/>
        <dbReference type="ChEBI" id="CHEBI:33019"/>
        <dbReference type="ChEBI" id="CHEBI:43474"/>
        <dbReference type="EC" id="3.6.1.1"/>
    </reaction>
</comment>
<dbReference type="GO" id="GO:0004427">
    <property type="term" value="F:inorganic diphosphate phosphatase activity"/>
    <property type="evidence" value="ECO:0007669"/>
    <property type="project" value="UniProtKB-EC"/>
</dbReference>
<comment type="cofactor">
    <cofactor evidence="1">
        <name>Mn(2+)</name>
        <dbReference type="ChEBI" id="CHEBI:29035"/>
    </cofactor>
</comment>
<reference evidence="9" key="1">
    <citation type="submission" date="2021-01" db="EMBL/GenBank/DDBJ databases">
        <authorList>
            <person name="Corre E."/>
            <person name="Pelletier E."/>
            <person name="Niang G."/>
            <person name="Scheremetjew M."/>
            <person name="Finn R."/>
            <person name="Kale V."/>
            <person name="Holt S."/>
            <person name="Cochrane G."/>
            <person name="Meng A."/>
            <person name="Brown T."/>
            <person name="Cohen L."/>
        </authorList>
    </citation>
    <scope>NUCLEOTIDE SEQUENCE</scope>
    <source>
        <strain evidence="9">379</strain>
    </source>
</reference>
<dbReference type="InterPro" id="IPR004097">
    <property type="entry name" value="DHHA2"/>
</dbReference>
<accession>A0A6U8QYB6</accession>
<organism evidence="9">
    <name type="scientific">Emiliania huxleyi</name>
    <name type="common">Coccolithophore</name>
    <name type="synonym">Pontosphaera huxleyi</name>
    <dbReference type="NCBI Taxonomy" id="2903"/>
    <lineage>
        <taxon>Eukaryota</taxon>
        <taxon>Haptista</taxon>
        <taxon>Haptophyta</taxon>
        <taxon>Prymnesiophyceae</taxon>
        <taxon>Isochrysidales</taxon>
        <taxon>Noelaerhabdaceae</taxon>
        <taxon>Emiliania</taxon>
    </lineage>
</organism>
<name>A0A6U8QYB6_EMIHU</name>
<dbReference type="InterPro" id="IPR038222">
    <property type="entry name" value="DHHA2_dom_sf"/>
</dbReference>
<evidence type="ECO:0000256" key="6">
    <source>
        <dbReference type="ARBA" id="ARBA00032535"/>
    </source>
</evidence>
<gene>
    <name evidence="9" type="ORF">EHUX00137_LOCUS520</name>
</gene>
<feature type="domain" description="DHHA2" evidence="8">
    <location>
        <begin position="234"/>
        <end position="385"/>
    </location>
</feature>